<dbReference type="Gene3D" id="3.10.129.10">
    <property type="entry name" value="Hotdog Thioesterase"/>
    <property type="match status" value="2"/>
</dbReference>
<dbReference type="Pfam" id="PF13279">
    <property type="entry name" value="4HBT_2"/>
    <property type="match status" value="2"/>
</dbReference>
<keyword evidence="2" id="KW-1185">Reference proteome</keyword>
<sequence length="312" mass="34879">MIELYRGSVNTWECDEMGHMNVRFYVAKQMEGLAILAHSLDLRQAFRPGNTSTLLPYDQHIRFMKEVHPGRPIYMEGGILDVTDDAVLVYQELKHAVSGETAASFRTWVRHVESKTGKPFGWKQSTLAAFERLRVEQPAHTAPRSIDQNKAPLPDTETRIEHAEALGIPVIGRGAVRMTHCDSHGRMMPENFIGRVSDSVPNLLAAWRDEVAAASAASGEEVRSGAAVLEYRLRYRSWPRVGDVIEVRTGLGTVQPKVHSLVHWMLNPDTGEAYCTSEAVAVTFDLNTRKVIEANPEHMAMLEKRVPKGLSL</sequence>
<protein>
    <submittedName>
        <fullName evidence="1">Thioesterase family protein</fullName>
    </submittedName>
</protein>
<dbReference type="InterPro" id="IPR029069">
    <property type="entry name" value="HotDog_dom_sf"/>
</dbReference>
<dbReference type="Proteomes" id="UP001596303">
    <property type="component" value="Unassembled WGS sequence"/>
</dbReference>
<gene>
    <name evidence="1" type="ORF">ACFQDM_03570</name>
</gene>
<dbReference type="SUPFAM" id="SSF54637">
    <property type="entry name" value="Thioesterase/thiol ester dehydrase-isomerase"/>
    <property type="match status" value="2"/>
</dbReference>
<dbReference type="EMBL" id="JBHSSW010000004">
    <property type="protein sequence ID" value="MFC6197138.1"/>
    <property type="molecule type" value="Genomic_DNA"/>
</dbReference>
<evidence type="ECO:0000313" key="1">
    <source>
        <dbReference type="EMBL" id="MFC6197138.1"/>
    </source>
</evidence>
<evidence type="ECO:0000313" key="2">
    <source>
        <dbReference type="Proteomes" id="UP001596303"/>
    </source>
</evidence>
<reference evidence="2" key="1">
    <citation type="journal article" date="2019" name="Int. J. Syst. Evol. Microbiol.">
        <title>The Global Catalogue of Microorganisms (GCM) 10K type strain sequencing project: providing services to taxonomists for standard genome sequencing and annotation.</title>
        <authorList>
            <consortium name="The Broad Institute Genomics Platform"/>
            <consortium name="The Broad Institute Genome Sequencing Center for Infectious Disease"/>
            <person name="Wu L."/>
            <person name="Ma J."/>
        </authorList>
    </citation>
    <scope>NUCLEOTIDE SEQUENCE [LARGE SCALE GENOMIC DNA]</scope>
    <source>
        <strain evidence="2">CGMCC-1.15741</strain>
    </source>
</reference>
<dbReference type="RefSeq" id="WP_377375582.1">
    <property type="nucleotide sequence ID" value="NZ_JBHSSW010000004.1"/>
</dbReference>
<proteinExistence type="predicted"/>
<comment type="caution">
    <text evidence="1">The sequence shown here is derived from an EMBL/GenBank/DDBJ whole genome shotgun (WGS) entry which is preliminary data.</text>
</comment>
<name>A0ABW1S658_9PROT</name>
<organism evidence="1 2">
    <name type="scientific">Ponticaulis profundi</name>
    <dbReference type="NCBI Taxonomy" id="2665222"/>
    <lineage>
        <taxon>Bacteria</taxon>
        <taxon>Pseudomonadati</taxon>
        <taxon>Pseudomonadota</taxon>
        <taxon>Alphaproteobacteria</taxon>
        <taxon>Hyphomonadales</taxon>
        <taxon>Hyphomonadaceae</taxon>
        <taxon>Ponticaulis</taxon>
    </lineage>
</organism>
<accession>A0ABW1S658</accession>